<evidence type="ECO:0000259" key="5">
    <source>
        <dbReference type="PROSITE" id="PS50808"/>
    </source>
</evidence>
<dbReference type="SMART" id="SM00614">
    <property type="entry name" value="ZnF_BED"/>
    <property type="match status" value="1"/>
</dbReference>
<dbReference type="InterPro" id="IPR036236">
    <property type="entry name" value="Znf_C2H2_sf"/>
</dbReference>
<dbReference type="PANTHER" id="PTHR34396:SF25">
    <property type="entry name" value="BOUNDARY ELEMENT ASSOCIATED FACTOR"/>
    <property type="match status" value="1"/>
</dbReference>
<dbReference type="GO" id="GO:0008270">
    <property type="term" value="F:zinc ion binding"/>
    <property type="evidence" value="ECO:0007669"/>
    <property type="project" value="UniProtKB-KW"/>
</dbReference>
<dbReference type="GO" id="GO:1990837">
    <property type="term" value="F:sequence-specific double-stranded DNA binding"/>
    <property type="evidence" value="ECO:0007669"/>
    <property type="project" value="TreeGrafter"/>
</dbReference>
<comment type="caution">
    <text evidence="6">The sequence shown here is derived from an EMBL/GenBank/DDBJ whole genome shotgun (WGS) entry which is preliminary data.</text>
</comment>
<accession>A0A5B0NGU1</accession>
<dbReference type="GO" id="GO:0006357">
    <property type="term" value="P:regulation of transcription by RNA polymerase II"/>
    <property type="evidence" value="ECO:0007669"/>
    <property type="project" value="TreeGrafter"/>
</dbReference>
<gene>
    <name evidence="6" type="ORF">PGT21_025122</name>
</gene>
<dbReference type="GO" id="GO:0005634">
    <property type="term" value="C:nucleus"/>
    <property type="evidence" value="ECO:0007669"/>
    <property type="project" value="TreeGrafter"/>
</dbReference>
<protein>
    <recommendedName>
        <fullName evidence="5">BED-type domain-containing protein</fullName>
    </recommendedName>
</protein>
<dbReference type="InterPro" id="IPR003656">
    <property type="entry name" value="Znf_BED"/>
</dbReference>
<keyword evidence="3" id="KW-0862">Zinc</keyword>
<evidence type="ECO:0000313" key="6">
    <source>
        <dbReference type="EMBL" id="KAA1087198.1"/>
    </source>
</evidence>
<feature type="domain" description="BED-type" evidence="5">
    <location>
        <begin position="61"/>
        <end position="108"/>
    </location>
</feature>
<organism evidence="6 7">
    <name type="scientific">Puccinia graminis f. sp. tritici</name>
    <dbReference type="NCBI Taxonomy" id="56615"/>
    <lineage>
        <taxon>Eukaryota</taxon>
        <taxon>Fungi</taxon>
        <taxon>Dikarya</taxon>
        <taxon>Basidiomycota</taxon>
        <taxon>Pucciniomycotina</taxon>
        <taxon>Pucciniomycetes</taxon>
        <taxon>Pucciniales</taxon>
        <taxon>Pucciniaceae</taxon>
        <taxon>Puccinia</taxon>
    </lineage>
</organism>
<dbReference type="PANTHER" id="PTHR34396">
    <property type="entry name" value="OS03G0264950 PROTEIN-RELATED"/>
    <property type="match status" value="1"/>
</dbReference>
<evidence type="ECO:0000256" key="3">
    <source>
        <dbReference type="ARBA" id="ARBA00022833"/>
    </source>
</evidence>
<dbReference type="AlphaFoldDB" id="A0A5B0NGU1"/>
<evidence type="ECO:0000256" key="1">
    <source>
        <dbReference type="ARBA" id="ARBA00022723"/>
    </source>
</evidence>
<dbReference type="SUPFAM" id="SSF57667">
    <property type="entry name" value="beta-beta-alpha zinc fingers"/>
    <property type="match status" value="1"/>
</dbReference>
<dbReference type="PROSITE" id="PS50808">
    <property type="entry name" value="ZF_BED"/>
    <property type="match status" value="1"/>
</dbReference>
<name>A0A5B0NGU1_PUCGR</name>
<dbReference type="InterPro" id="IPR053031">
    <property type="entry name" value="Cuticle_assoc_protein"/>
</dbReference>
<keyword evidence="1" id="KW-0479">Metal-binding</keyword>
<proteinExistence type="predicted"/>
<dbReference type="Pfam" id="PF02892">
    <property type="entry name" value="zf-BED"/>
    <property type="match status" value="1"/>
</dbReference>
<reference evidence="6 7" key="1">
    <citation type="submission" date="2019-05" db="EMBL/GenBank/DDBJ databases">
        <title>Emergence of the Ug99 lineage of the wheat stem rust pathogen through somatic hybridization.</title>
        <authorList>
            <person name="Li F."/>
            <person name="Upadhyaya N.M."/>
            <person name="Sperschneider J."/>
            <person name="Matny O."/>
            <person name="Nguyen-Phuc H."/>
            <person name="Mago R."/>
            <person name="Raley C."/>
            <person name="Miller M.E."/>
            <person name="Silverstein K.A.T."/>
            <person name="Henningsen E."/>
            <person name="Hirsch C.D."/>
            <person name="Visser B."/>
            <person name="Pretorius Z.A."/>
            <person name="Steffenson B.J."/>
            <person name="Schwessinger B."/>
            <person name="Dodds P.N."/>
            <person name="Figueroa M."/>
        </authorList>
    </citation>
    <scope>NUCLEOTIDE SEQUENCE [LARGE SCALE GENOMIC DNA]</scope>
    <source>
        <strain evidence="6">21-0</strain>
    </source>
</reference>
<keyword evidence="7" id="KW-1185">Reference proteome</keyword>
<dbReference type="Proteomes" id="UP000324748">
    <property type="component" value="Unassembled WGS sequence"/>
</dbReference>
<dbReference type="OrthoDB" id="10497795at2759"/>
<evidence type="ECO:0000313" key="7">
    <source>
        <dbReference type="Proteomes" id="UP000324748"/>
    </source>
</evidence>
<evidence type="ECO:0000256" key="4">
    <source>
        <dbReference type="PROSITE-ProRule" id="PRU00027"/>
    </source>
</evidence>
<sequence>MAAPKKGLVVFLSLPRRIGSPITSDADQASNANTNFHLDLVLQTATPTASQPSNSEETQQKTTSNIWAHFHQSGKGETLKATCKYCKKPLSAKSKSGTNHLWQHFRNC</sequence>
<keyword evidence="2 4" id="KW-0863">Zinc-finger</keyword>
<evidence type="ECO:0000256" key="2">
    <source>
        <dbReference type="ARBA" id="ARBA00022771"/>
    </source>
</evidence>
<dbReference type="EMBL" id="VSWC01000105">
    <property type="protein sequence ID" value="KAA1087198.1"/>
    <property type="molecule type" value="Genomic_DNA"/>
</dbReference>